<organism evidence="2 3">
    <name type="scientific">Trichuris muris</name>
    <name type="common">Mouse whipworm</name>
    <dbReference type="NCBI Taxonomy" id="70415"/>
    <lineage>
        <taxon>Eukaryota</taxon>
        <taxon>Metazoa</taxon>
        <taxon>Ecdysozoa</taxon>
        <taxon>Nematoda</taxon>
        <taxon>Enoplea</taxon>
        <taxon>Dorylaimia</taxon>
        <taxon>Trichinellida</taxon>
        <taxon>Trichuridae</taxon>
        <taxon>Trichuris</taxon>
    </lineage>
</organism>
<dbReference type="WBParaSite" id="TMUE_3000012979.1">
    <property type="protein sequence ID" value="TMUE_3000012979.1"/>
    <property type="gene ID" value="WBGene00302877"/>
</dbReference>
<name>A0A5S6R0Z2_TRIMR</name>
<protein>
    <submittedName>
        <fullName evidence="3">Chondroitin proteoglycan 4 domain-containing protein</fullName>
    </submittedName>
</protein>
<proteinExistence type="predicted"/>
<feature type="compositionally biased region" description="Polar residues" evidence="1">
    <location>
        <begin position="260"/>
        <end position="278"/>
    </location>
</feature>
<feature type="region of interest" description="Disordered" evidence="1">
    <location>
        <begin position="260"/>
        <end position="285"/>
    </location>
</feature>
<sequence>MLKLIGHSRPKHFVGRQEYIVMIVLPERLCTFTLLIGALSLVTYAHPIDYHRNDSCLRGCATQYAKQWGQAMLMYNDSRQNRDSALFGFQALLDTICEPVRNNVKCTQQCWQAMEKPGKYDGSAVYSQAILNACESPNSGTDFKCVDNSTTLVRNECRELEKVVIASLEKKYLWTTDEKFGSSGNLNDFCANSKAHIECVRNILARKCGSKAASVVERLMTDSTASIANIGKDTTSAACRNFETVTLVVTSATKTSSIYGTTTENSTSEVNMESSSIPDNEDAPTAAAPNAAPVIWITFISYLAVVSVRSFST</sequence>
<dbReference type="Proteomes" id="UP000046395">
    <property type="component" value="Unassembled WGS sequence"/>
</dbReference>
<keyword evidence="2" id="KW-1185">Reference proteome</keyword>
<evidence type="ECO:0000313" key="2">
    <source>
        <dbReference type="Proteomes" id="UP000046395"/>
    </source>
</evidence>
<evidence type="ECO:0000256" key="1">
    <source>
        <dbReference type="SAM" id="MobiDB-lite"/>
    </source>
</evidence>
<dbReference type="AlphaFoldDB" id="A0A5S6R0Z2"/>
<reference evidence="3" key="1">
    <citation type="submission" date="2019-12" db="UniProtKB">
        <authorList>
            <consortium name="WormBaseParasite"/>
        </authorList>
    </citation>
    <scope>IDENTIFICATION</scope>
</reference>
<evidence type="ECO:0000313" key="3">
    <source>
        <dbReference type="WBParaSite" id="TMUE_3000012979.1"/>
    </source>
</evidence>
<accession>A0A5S6R0Z2</accession>